<dbReference type="Proteomes" id="UP000292235">
    <property type="component" value="Chromosome"/>
</dbReference>
<dbReference type="EMBL" id="CP036455">
    <property type="protein sequence ID" value="QBI56453.1"/>
    <property type="molecule type" value="Genomic_DNA"/>
</dbReference>
<evidence type="ECO:0000256" key="1">
    <source>
        <dbReference type="SAM" id="MobiDB-lite"/>
    </source>
</evidence>
<reference evidence="2 3" key="1">
    <citation type="submission" date="2019-02" db="EMBL/GenBank/DDBJ databases">
        <authorList>
            <person name="Khodamoradi S."/>
            <person name="Hahnke R.L."/>
            <person name="Kaempfer P."/>
            <person name="Schumann P."/>
            <person name="Rohde M."/>
            <person name="Steinert M."/>
            <person name="Luzhetskyy A."/>
            <person name="Wink J."/>
            <person name="Ruckert C."/>
        </authorList>
    </citation>
    <scope>NUCLEOTIDE SEQUENCE [LARGE SCALE GENOMIC DNA]</scope>
    <source>
        <strain evidence="2 3">M2</strain>
    </source>
</reference>
<evidence type="ECO:0000313" key="2">
    <source>
        <dbReference type="EMBL" id="QBI56453.1"/>
    </source>
</evidence>
<feature type="region of interest" description="Disordered" evidence="1">
    <location>
        <begin position="1"/>
        <end position="22"/>
    </location>
</feature>
<dbReference type="KEGG" id="strr:EKD16_23530"/>
<dbReference type="RefSeq" id="WP_131101331.1">
    <property type="nucleotide sequence ID" value="NZ_CP036455.1"/>
</dbReference>
<keyword evidence="3" id="KW-1185">Reference proteome</keyword>
<evidence type="ECO:0000313" key="3">
    <source>
        <dbReference type="Proteomes" id="UP000292235"/>
    </source>
</evidence>
<dbReference type="OrthoDB" id="4570396at2"/>
<organism evidence="2 3">
    <name type="scientific">Streptomonospora litoralis</name>
    <dbReference type="NCBI Taxonomy" id="2498135"/>
    <lineage>
        <taxon>Bacteria</taxon>
        <taxon>Bacillati</taxon>
        <taxon>Actinomycetota</taxon>
        <taxon>Actinomycetes</taxon>
        <taxon>Streptosporangiales</taxon>
        <taxon>Nocardiopsidaceae</taxon>
        <taxon>Streptomonospora</taxon>
    </lineage>
</organism>
<accession>A0A4P6Q6Y9</accession>
<sequence>MTDVGALAVHAEESRPGGELLRGGSRDAAVRYAAVFAQLMAELAALGESAVTPPTPNQRWVGWDHADSGVWPAIPELDADFEAQNLRRHGAKVWAVHGDPR</sequence>
<protein>
    <submittedName>
        <fullName evidence="2">Uncharacterized protein</fullName>
    </submittedName>
</protein>
<gene>
    <name evidence="2" type="ORF">EKD16_23530</name>
</gene>
<name>A0A4P6Q6Y9_9ACTN</name>
<proteinExistence type="predicted"/>
<dbReference type="AlphaFoldDB" id="A0A4P6Q6Y9"/>